<evidence type="ECO:0000313" key="2">
    <source>
        <dbReference type="Proteomes" id="UP000241848"/>
    </source>
</evidence>
<name>A0A2T2WMB6_9FIRM</name>
<evidence type="ECO:0000313" key="1">
    <source>
        <dbReference type="EMBL" id="PSR23377.1"/>
    </source>
</evidence>
<dbReference type="AlphaFoldDB" id="A0A2T2WMB6"/>
<accession>A0A2T2WMB6</accession>
<dbReference type="Proteomes" id="UP000241848">
    <property type="component" value="Unassembled WGS sequence"/>
</dbReference>
<dbReference type="EMBL" id="PXYV01000006">
    <property type="protein sequence ID" value="PSR23377.1"/>
    <property type="molecule type" value="Genomic_DNA"/>
</dbReference>
<organism evidence="1 2">
    <name type="scientific">Sulfobacillus acidophilus</name>
    <dbReference type="NCBI Taxonomy" id="53633"/>
    <lineage>
        <taxon>Bacteria</taxon>
        <taxon>Bacillati</taxon>
        <taxon>Bacillota</taxon>
        <taxon>Clostridia</taxon>
        <taxon>Eubacteriales</taxon>
        <taxon>Clostridiales Family XVII. Incertae Sedis</taxon>
        <taxon>Sulfobacillus</taxon>
    </lineage>
</organism>
<proteinExistence type="predicted"/>
<comment type="caution">
    <text evidence="1">The sequence shown here is derived from an EMBL/GenBank/DDBJ whole genome shotgun (WGS) entry which is preliminary data.</text>
</comment>
<sequence>MERKARLAGYELAVDKTERGYQLRIEATPEHESAREQVFALFDQFRTEARRSGVTSPEIVAYWVRRQVKRWSSPRN</sequence>
<reference evidence="1 2" key="1">
    <citation type="journal article" date="2014" name="BMC Genomics">
        <title>Comparison of environmental and isolate Sulfobacillus genomes reveals diverse carbon, sulfur, nitrogen, and hydrogen metabolisms.</title>
        <authorList>
            <person name="Justice N.B."/>
            <person name="Norman A."/>
            <person name="Brown C.T."/>
            <person name="Singh A."/>
            <person name="Thomas B.C."/>
            <person name="Banfield J.F."/>
        </authorList>
    </citation>
    <scope>NUCLEOTIDE SEQUENCE [LARGE SCALE GENOMIC DNA]</scope>
    <source>
        <strain evidence="1">AMDSBA3</strain>
    </source>
</reference>
<protein>
    <submittedName>
        <fullName evidence="1">Uncharacterized protein</fullName>
    </submittedName>
</protein>
<gene>
    <name evidence="1" type="ORF">C7B45_03425</name>
</gene>